<proteinExistence type="inferred from homology"/>
<keyword evidence="5" id="KW-1185">Reference proteome</keyword>
<gene>
    <name evidence="4" type="ORF">W822_19500</name>
</gene>
<dbReference type="RefSeq" id="WP_024006829.1">
    <property type="nucleotide sequence ID" value="NZ_KI650982.1"/>
</dbReference>
<dbReference type="SUPFAM" id="SSF103378">
    <property type="entry name" value="2-methylcitrate dehydratase PrpD"/>
    <property type="match status" value="1"/>
</dbReference>
<organism evidence="4 5">
    <name type="scientific">Advenella kashmirensis W13003</name>
    <dbReference type="NCBI Taxonomy" id="1424334"/>
    <lineage>
        <taxon>Bacteria</taxon>
        <taxon>Pseudomonadati</taxon>
        <taxon>Pseudomonadota</taxon>
        <taxon>Betaproteobacteria</taxon>
        <taxon>Burkholderiales</taxon>
        <taxon>Alcaligenaceae</taxon>
    </lineage>
</organism>
<dbReference type="InterPro" id="IPR005656">
    <property type="entry name" value="MmgE_PrpD"/>
</dbReference>
<dbReference type="PATRIC" id="fig|1424334.3.peg.3913"/>
<evidence type="ECO:0000259" key="2">
    <source>
        <dbReference type="Pfam" id="PF03972"/>
    </source>
</evidence>
<comment type="similarity">
    <text evidence="1">Belongs to the PrpD family.</text>
</comment>
<dbReference type="GO" id="GO:0016829">
    <property type="term" value="F:lyase activity"/>
    <property type="evidence" value="ECO:0007669"/>
    <property type="project" value="InterPro"/>
</dbReference>
<dbReference type="InterPro" id="IPR042183">
    <property type="entry name" value="MmgE/PrpD_sf_1"/>
</dbReference>
<dbReference type="STRING" id="1424334.W822_19500"/>
<dbReference type="Gene3D" id="3.30.1330.120">
    <property type="entry name" value="2-methylcitrate dehydratase PrpD"/>
    <property type="match status" value="1"/>
</dbReference>
<name>V8QMR6_9BURK</name>
<evidence type="ECO:0000313" key="5">
    <source>
        <dbReference type="Proteomes" id="UP000018733"/>
    </source>
</evidence>
<dbReference type="InterPro" id="IPR045336">
    <property type="entry name" value="MmgE_PrpD_N"/>
</dbReference>
<dbReference type="Proteomes" id="UP000018733">
    <property type="component" value="Unassembled WGS sequence"/>
</dbReference>
<evidence type="ECO:0000313" key="4">
    <source>
        <dbReference type="EMBL" id="ETF00603.1"/>
    </source>
</evidence>
<feature type="domain" description="MmgE/PrpD N-terminal" evidence="2">
    <location>
        <begin position="21"/>
        <end position="255"/>
    </location>
</feature>
<evidence type="ECO:0000256" key="1">
    <source>
        <dbReference type="ARBA" id="ARBA00006174"/>
    </source>
</evidence>
<dbReference type="OrthoDB" id="9797528at2"/>
<dbReference type="Gene3D" id="1.10.4100.10">
    <property type="entry name" value="2-methylcitrate dehydratase PrpD"/>
    <property type="match status" value="1"/>
</dbReference>
<dbReference type="AlphaFoldDB" id="V8QMR6"/>
<dbReference type="InterPro" id="IPR045337">
    <property type="entry name" value="MmgE_PrpD_C"/>
</dbReference>
<dbReference type="PANTHER" id="PTHR16943:SF8">
    <property type="entry name" value="2-METHYLCITRATE DEHYDRATASE"/>
    <property type="match status" value="1"/>
</dbReference>
<reference evidence="4 5" key="1">
    <citation type="journal article" date="2014" name="Genome Announc.">
        <title>Draft Genome Sequence of Advenella kashmirensis Strain W13003, a Polycyclic Aromatic Hydrocarbon-Degrading Bacterium.</title>
        <authorList>
            <person name="Wang X."/>
            <person name="Jin D."/>
            <person name="Zhou L."/>
            <person name="Wu L."/>
            <person name="An W."/>
            <person name="Zhao L."/>
        </authorList>
    </citation>
    <scope>NUCLEOTIDE SEQUENCE [LARGE SCALE GENOMIC DNA]</scope>
    <source>
        <strain evidence="4 5">W13003</strain>
    </source>
</reference>
<feature type="domain" description="MmgE/PrpD C-terminal" evidence="3">
    <location>
        <begin position="283"/>
        <end position="454"/>
    </location>
</feature>
<dbReference type="InterPro" id="IPR036148">
    <property type="entry name" value="MmgE/PrpD_sf"/>
</dbReference>
<dbReference type="eggNOG" id="COG2079">
    <property type="taxonomic scope" value="Bacteria"/>
</dbReference>
<protein>
    <submittedName>
        <fullName evidence="4">2-methylcitrate dehydratase</fullName>
    </submittedName>
</protein>
<dbReference type="PANTHER" id="PTHR16943">
    <property type="entry name" value="2-METHYLCITRATE DEHYDRATASE-RELATED"/>
    <property type="match status" value="1"/>
</dbReference>
<comment type="caution">
    <text evidence="4">The sequence shown here is derived from an EMBL/GenBank/DDBJ whole genome shotgun (WGS) entry which is preliminary data.</text>
</comment>
<dbReference type="HOGENOM" id="CLU_026574_1_1_4"/>
<sequence>MTDTATAIQATSAPITTTQSRELARFILDFSWNDAPAEVSDLAKEHLLDALGIALASSRFDFGKAILRGAQDLGDGTAATAIGSGVRLPAASAALVNGVLAHGLDFDDTHIGAIYHATAPALAAVMAAGQAHHASGADVLAAFIGALEIGCRLATVGAGDFHDRGFHPTSLCGTFAAAAAAGRLASTDEETLVWALGICGSQAAGVLERGTSWLKRLHPGWAAHCGLSAIAMARAGFSGPDTMLEGRRGFYSAHIERIPEGDDLPAHRLGEQWQTLGIALKPYPCCHFLHAFIDAALALRGQFSVDDVIRIDCPLTPALHKMVAEPRSRCIHPATSYQAMFSVQYAVAAALARGRVDLSTFYDEPLDAPDVLNIAAKTYCVADPASDYPIHFPGEVIVHLKDGRTLRCRKPASLGTPDVPMDRAAIKAKFLKNATRAISQSAAEQLAACVLELEKLDSLEPIMSLCVSESGD</sequence>
<dbReference type="Pfam" id="PF03972">
    <property type="entry name" value="MmgE_PrpD_N"/>
    <property type="match status" value="1"/>
</dbReference>
<dbReference type="EMBL" id="AYXT01000013">
    <property type="protein sequence ID" value="ETF00603.1"/>
    <property type="molecule type" value="Genomic_DNA"/>
</dbReference>
<evidence type="ECO:0000259" key="3">
    <source>
        <dbReference type="Pfam" id="PF19305"/>
    </source>
</evidence>
<dbReference type="Pfam" id="PF19305">
    <property type="entry name" value="MmgE_PrpD_C"/>
    <property type="match status" value="1"/>
</dbReference>
<accession>V8QMR6</accession>
<dbReference type="InterPro" id="IPR042188">
    <property type="entry name" value="MmgE/PrpD_sf_2"/>
</dbReference>